<dbReference type="EnsemblMetazoa" id="AMAM012254-RA">
    <property type="protein sequence ID" value="AMAM012254-PA"/>
    <property type="gene ID" value="AMAM012254"/>
</dbReference>
<feature type="region of interest" description="Disordered" evidence="1">
    <location>
        <begin position="1"/>
        <end position="95"/>
    </location>
</feature>
<proteinExistence type="predicted"/>
<dbReference type="Proteomes" id="UP000075901">
    <property type="component" value="Unassembled WGS sequence"/>
</dbReference>
<sequence>MDSNAVDQPRSPLSERTNSIHGTGKPGDGSKNQEKDRLGRPLLYNKLPDDPIERRRSISSLAKPGDIDHRLQGPQPHHTSMGHDPAEDDDNSMDSMNTNIKTIIAQAQEQMEKGEITLEQYNILMQQVIQLNETQKIRQAQRIESVKRQDPPTIIRIDDTGSLSGDDDVIVTSVSGPLGSSASGMRMNNDPKDSIGSGGVNDFRGKIHPIDGKLPVGKPFDVVAPFAGIGIPPTSVPPPDIRAQRDPRRIRESKWNRVEPAPPGPAWANRPGVVGPIVGGPMVGPPMAGGVIRPGMVVPSPWEQAPFQVMTDGMPRFTTPPGPLPLGVLVGGGGVPTNGMSMMNPALPKMNDCVRTINIDGIQREIRFYEEIAVIFINWDEPKEIGFQKGARMVVVDDRETFELGFNEPYKSVSIENKVYQMRLGAPTRELYIDDSWYECYFGDKPSTIMLDGKPRVFKIAGPAPQVKIGDSRKDLVAGKINMIVDAKYMIPVFLDCKPQMFEVYGVMHRLQFADFLLTVLIDEQPFPVDYGGLPMLVRSRERDYYIRFTALPNGVVPGRVYVRDMIRTPMYRDLRTPPKDPGALSPPIPLNPPFAPPTTAPPALPTSGP</sequence>
<keyword evidence="3" id="KW-1185">Reference proteome</keyword>
<evidence type="ECO:0000256" key="1">
    <source>
        <dbReference type="SAM" id="MobiDB-lite"/>
    </source>
</evidence>
<name>A0A182SS17_9DIPT</name>
<dbReference type="VEuPathDB" id="VectorBase:AMAM012254"/>
<reference evidence="3" key="1">
    <citation type="submission" date="2013-09" db="EMBL/GenBank/DDBJ databases">
        <title>The Genome Sequence of Anopheles maculatus species B.</title>
        <authorList>
            <consortium name="The Broad Institute Genomics Platform"/>
            <person name="Neafsey D.E."/>
            <person name="Besansky N."/>
            <person name="Howell P."/>
            <person name="Walton C."/>
            <person name="Young S.K."/>
            <person name="Zeng Q."/>
            <person name="Gargeya S."/>
            <person name="Fitzgerald M."/>
            <person name="Haas B."/>
            <person name="Abouelleil A."/>
            <person name="Allen A.W."/>
            <person name="Alvarado L."/>
            <person name="Arachchi H.M."/>
            <person name="Berlin A.M."/>
            <person name="Chapman S.B."/>
            <person name="Gainer-Dewar J."/>
            <person name="Goldberg J."/>
            <person name="Griggs A."/>
            <person name="Gujja S."/>
            <person name="Hansen M."/>
            <person name="Howarth C."/>
            <person name="Imamovic A."/>
            <person name="Ireland A."/>
            <person name="Larimer J."/>
            <person name="McCowan C."/>
            <person name="Murphy C."/>
            <person name="Pearson M."/>
            <person name="Poon T.W."/>
            <person name="Priest M."/>
            <person name="Roberts A."/>
            <person name="Saif S."/>
            <person name="Shea T."/>
            <person name="Sisk P."/>
            <person name="Sykes S."/>
            <person name="Wortman J."/>
            <person name="Nusbaum C."/>
            <person name="Birren B."/>
        </authorList>
    </citation>
    <scope>NUCLEOTIDE SEQUENCE [LARGE SCALE GENOMIC DNA]</scope>
    <source>
        <strain evidence="3">maculatus3</strain>
    </source>
</reference>
<feature type="region of interest" description="Disordered" evidence="1">
    <location>
        <begin position="573"/>
        <end position="610"/>
    </location>
</feature>
<accession>A0A182SS17</accession>
<evidence type="ECO:0000313" key="2">
    <source>
        <dbReference type="EnsemblMetazoa" id="AMAM012254-PA"/>
    </source>
</evidence>
<evidence type="ECO:0000313" key="3">
    <source>
        <dbReference type="Proteomes" id="UP000075901"/>
    </source>
</evidence>
<feature type="compositionally biased region" description="Pro residues" evidence="1">
    <location>
        <begin position="585"/>
        <end position="610"/>
    </location>
</feature>
<reference evidence="2" key="2">
    <citation type="submission" date="2020-05" db="UniProtKB">
        <authorList>
            <consortium name="EnsemblMetazoa"/>
        </authorList>
    </citation>
    <scope>IDENTIFICATION</scope>
    <source>
        <strain evidence="2">maculatus3</strain>
    </source>
</reference>
<dbReference type="AlphaFoldDB" id="A0A182SS17"/>
<feature type="compositionally biased region" description="Basic and acidic residues" evidence="1">
    <location>
        <begin position="47"/>
        <end position="56"/>
    </location>
</feature>
<protein>
    <submittedName>
        <fullName evidence="2">Uncharacterized protein</fullName>
    </submittedName>
</protein>
<organism evidence="2 3">
    <name type="scientific">Anopheles maculatus</name>
    <dbReference type="NCBI Taxonomy" id="74869"/>
    <lineage>
        <taxon>Eukaryota</taxon>
        <taxon>Metazoa</taxon>
        <taxon>Ecdysozoa</taxon>
        <taxon>Arthropoda</taxon>
        <taxon>Hexapoda</taxon>
        <taxon>Insecta</taxon>
        <taxon>Pterygota</taxon>
        <taxon>Neoptera</taxon>
        <taxon>Endopterygota</taxon>
        <taxon>Diptera</taxon>
        <taxon>Nematocera</taxon>
        <taxon>Culicoidea</taxon>
        <taxon>Culicidae</taxon>
        <taxon>Anophelinae</taxon>
        <taxon>Anopheles</taxon>
        <taxon>Anopheles maculatus group</taxon>
    </lineage>
</organism>